<comment type="caution">
    <text evidence="1">The sequence shown here is derived from an EMBL/GenBank/DDBJ whole genome shotgun (WGS) entry which is preliminary data.</text>
</comment>
<organism evidence="1 2">
    <name type="scientific">Amycolatopsis sulphurea</name>
    <dbReference type="NCBI Taxonomy" id="76022"/>
    <lineage>
        <taxon>Bacteria</taxon>
        <taxon>Bacillati</taxon>
        <taxon>Actinomycetota</taxon>
        <taxon>Actinomycetes</taxon>
        <taxon>Pseudonocardiales</taxon>
        <taxon>Pseudonocardiaceae</taxon>
        <taxon>Amycolatopsis</taxon>
    </lineage>
</organism>
<name>A0A2A9FAB8_9PSEU</name>
<dbReference type="Proteomes" id="UP000243542">
    <property type="component" value="Unassembled WGS sequence"/>
</dbReference>
<evidence type="ECO:0000313" key="2">
    <source>
        <dbReference type="Proteomes" id="UP000243542"/>
    </source>
</evidence>
<gene>
    <name evidence="1" type="ORF">ATK36_2537</name>
</gene>
<dbReference type="AlphaFoldDB" id="A0A2A9FAB8"/>
<proteinExistence type="predicted"/>
<evidence type="ECO:0008006" key="3">
    <source>
        <dbReference type="Google" id="ProtNLM"/>
    </source>
</evidence>
<accession>A0A2A9FAB8</accession>
<sequence length="321" mass="35707">MKQRGHWAARPEVLAEHSTNQVIRVSALESLDMHSKGIYRRCLPGGPWKRLLPGIILLHNGEATADQLVQAALLYAGESAIVTGGEACLRHGMRLSSTVGPRQVHLLIPHRQRVNGAEFVRIERTHTLPAPWIRAGFPLAPPVRSATDLLRRTPSAEAARHVLIEAIQHGGCSPDALLDELNRGTKRGTAIPRRLLADWSDIRSVAEDEARKLAKRLAHPPSHQNEVLYDHAGRYAGRPDFWWDDVGLAWEIDSMEFHFKSADYARTLQRNTRYAALGIAVVQTLPSRVRTDPDAVLAELTDAYRAATLRPRPPVSLRRAA</sequence>
<protein>
    <recommendedName>
        <fullName evidence="3">Transcriptional regulator, AbiEi antitoxin, Type IV TA system</fullName>
    </recommendedName>
</protein>
<keyword evidence="2" id="KW-1185">Reference proteome</keyword>
<reference evidence="1 2" key="1">
    <citation type="submission" date="2017-10" db="EMBL/GenBank/DDBJ databases">
        <title>Sequencing the genomes of 1000 actinobacteria strains.</title>
        <authorList>
            <person name="Klenk H.-P."/>
        </authorList>
    </citation>
    <scope>NUCLEOTIDE SEQUENCE [LARGE SCALE GENOMIC DNA]</scope>
    <source>
        <strain evidence="1 2">DSM 46092</strain>
    </source>
</reference>
<evidence type="ECO:0000313" key="1">
    <source>
        <dbReference type="EMBL" id="PFG47492.1"/>
    </source>
</evidence>
<dbReference type="EMBL" id="PDJK01000002">
    <property type="protein sequence ID" value="PFG47492.1"/>
    <property type="molecule type" value="Genomic_DNA"/>
</dbReference>